<dbReference type="Pfam" id="PF21006">
    <property type="entry name" value="NHase_beta_N"/>
    <property type="match status" value="1"/>
</dbReference>
<dbReference type="InterPro" id="IPR049054">
    <property type="entry name" value="CN_hydtase_beta-like_N"/>
</dbReference>
<reference evidence="3 4" key="1">
    <citation type="submission" date="2019-06" db="EMBL/GenBank/DDBJ databases">
        <title>Sequencing the genomes of 1000 actinobacteria strains.</title>
        <authorList>
            <person name="Klenk H.-P."/>
        </authorList>
    </citation>
    <scope>NUCLEOTIDE SEQUENCE [LARGE SCALE GENOMIC DNA]</scope>
    <source>
        <strain evidence="3 4">DSM 45671</strain>
    </source>
</reference>
<dbReference type="Gene3D" id="1.10.472.20">
    <property type="entry name" value="Nitrile hydratase, beta subunit"/>
    <property type="match status" value="1"/>
</dbReference>
<dbReference type="InterPro" id="IPR042262">
    <property type="entry name" value="CN_hydtase_beta_C"/>
</dbReference>
<name>A0A561T4K3_9PSEU</name>
<evidence type="ECO:0000313" key="4">
    <source>
        <dbReference type="Proteomes" id="UP000321261"/>
    </source>
</evidence>
<comment type="caution">
    <text evidence="3">The sequence shown here is derived from an EMBL/GenBank/DDBJ whole genome shotgun (WGS) entry which is preliminary data.</text>
</comment>
<sequence length="109" mass="11975">MSLIEGEGVRDRPGGAYAPGMSRVNDVGGQSGFGPILVAEDEPPFHADWEARVYALNVAMLRQGVYDLDQFRDAIERMPPAEYLAASYYERWLHAVETLTTGHGPAGHE</sequence>
<keyword evidence="4" id="KW-1185">Reference proteome</keyword>
<dbReference type="InterPro" id="IPR008990">
    <property type="entry name" value="Elect_transpt_acc-like_dom_sf"/>
</dbReference>
<organism evidence="3 4">
    <name type="scientific">Pseudonocardia hierapolitana</name>
    <dbReference type="NCBI Taxonomy" id="1128676"/>
    <lineage>
        <taxon>Bacteria</taxon>
        <taxon>Bacillati</taxon>
        <taxon>Actinomycetota</taxon>
        <taxon>Actinomycetes</taxon>
        <taxon>Pseudonocardiales</taxon>
        <taxon>Pseudonocardiaceae</taxon>
        <taxon>Pseudonocardia</taxon>
    </lineage>
</organism>
<dbReference type="EMBL" id="VIWU01000001">
    <property type="protein sequence ID" value="TWF82038.1"/>
    <property type="molecule type" value="Genomic_DNA"/>
</dbReference>
<proteinExistence type="predicted"/>
<feature type="domain" description="Nitrile hydratase beta subunit-like N-terminal" evidence="2">
    <location>
        <begin position="21"/>
        <end position="105"/>
    </location>
</feature>
<protein>
    <submittedName>
        <fullName evidence="3">Nitrile hydratase</fullName>
    </submittedName>
</protein>
<dbReference type="SUPFAM" id="SSF50090">
    <property type="entry name" value="Electron transport accessory proteins"/>
    <property type="match status" value="1"/>
</dbReference>
<evidence type="ECO:0000256" key="1">
    <source>
        <dbReference type="SAM" id="MobiDB-lite"/>
    </source>
</evidence>
<evidence type="ECO:0000259" key="2">
    <source>
        <dbReference type="Pfam" id="PF21006"/>
    </source>
</evidence>
<dbReference type="AlphaFoldDB" id="A0A561T4K3"/>
<evidence type="ECO:0000313" key="3">
    <source>
        <dbReference type="EMBL" id="TWF82038.1"/>
    </source>
</evidence>
<accession>A0A561T4K3</accession>
<dbReference type="Proteomes" id="UP000321261">
    <property type="component" value="Unassembled WGS sequence"/>
</dbReference>
<feature type="region of interest" description="Disordered" evidence="1">
    <location>
        <begin position="1"/>
        <end position="21"/>
    </location>
</feature>
<gene>
    <name evidence="3" type="ORF">FHX44_117983</name>
</gene>